<dbReference type="InterPro" id="IPR004360">
    <property type="entry name" value="Glyas_Fos-R_dOase_dom"/>
</dbReference>
<evidence type="ECO:0000313" key="2">
    <source>
        <dbReference type="EMBL" id="WQB70226.1"/>
    </source>
</evidence>
<proteinExistence type="predicted"/>
<reference evidence="2 3" key="1">
    <citation type="submission" date="2023-06" db="EMBL/GenBank/DDBJ databases">
        <title>Rock-solubilizing bacteria, Microbacterium invictum, promotes re-establishment of vegetation in rocky wasteland by accelerating rock bio-weathering and reshaping soil bacterial community.</title>
        <authorList>
            <person name="Liu C."/>
        </authorList>
    </citation>
    <scope>NUCLEOTIDE SEQUENCE [LARGE SCALE GENOMIC DNA]</scope>
    <source>
        <strain evidence="2 3">X-18</strain>
    </source>
</reference>
<dbReference type="RefSeq" id="WP_322410376.1">
    <property type="nucleotide sequence ID" value="NZ_CP139779.1"/>
</dbReference>
<name>A0ABZ0V9C3_9MICO</name>
<protein>
    <submittedName>
        <fullName evidence="2">VOC family protein</fullName>
    </submittedName>
</protein>
<feature type="domain" description="VOC" evidence="1">
    <location>
        <begin position="3"/>
        <end position="127"/>
    </location>
</feature>
<dbReference type="Gene3D" id="3.10.180.10">
    <property type="entry name" value="2,3-Dihydroxybiphenyl 1,2-Dioxygenase, domain 1"/>
    <property type="match status" value="1"/>
</dbReference>
<sequence>MFTTDHAFSGFSVDDIEAARRFYGDTLGLSVSDDPMGFLDIALASGAHILAYSKSNHEPASFTILNFPVADLDAAVDDLNGRGVTTKIYSDDEFPTDHRGILRGGDNGPDIAWFRDPAGNVLAVIQDDDLRG</sequence>
<dbReference type="InterPro" id="IPR029068">
    <property type="entry name" value="Glyas_Bleomycin-R_OHBP_Dase"/>
</dbReference>
<evidence type="ECO:0000259" key="1">
    <source>
        <dbReference type="PROSITE" id="PS51819"/>
    </source>
</evidence>
<gene>
    <name evidence="2" type="ORF">T9R20_16235</name>
</gene>
<dbReference type="SUPFAM" id="SSF54593">
    <property type="entry name" value="Glyoxalase/Bleomycin resistance protein/Dihydroxybiphenyl dioxygenase"/>
    <property type="match status" value="1"/>
</dbReference>
<evidence type="ECO:0000313" key="3">
    <source>
        <dbReference type="Proteomes" id="UP001324533"/>
    </source>
</evidence>
<dbReference type="EMBL" id="CP139779">
    <property type="protein sequence ID" value="WQB70226.1"/>
    <property type="molecule type" value="Genomic_DNA"/>
</dbReference>
<dbReference type="PROSITE" id="PS51819">
    <property type="entry name" value="VOC"/>
    <property type="match status" value="1"/>
</dbReference>
<dbReference type="Pfam" id="PF00903">
    <property type="entry name" value="Glyoxalase"/>
    <property type="match status" value="1"/>
</dbReference>
<dbReference type="Proteomes" id="UP001324533">
    <property type="component" value="Chromosome"/>
</dbReference>
<accession>A0ABZ0V9C3</accession>
<organism evidence="2 3">
    <name type="scientific">Microbacterium invictum</name>
    <dbReference type="NCBI Taxonomy" id="515415"/>
    <lineage>
        <taxon>Bacteria</taxon>
        <taxon>Bacillati</taxon>
        <taxon>Actinomycetota</taxon>
        <taxon>Actinomycetes</taxon>
        <taxon>Micrococcales</taxon>
        <taxon>Microbacteriaceae</taxon>
        <taxon>Microbacterium</taxon>
    </lineage>
</organism>
<keyword evidence="3" id="KW-1185">Reference proteome</keyword>
<dbReference type="InterPro" id="IPR037523">
    <property type="entry name" value="VOC_core"/>
</dbReference>